<reference evidence="1" key="1">
    <citation type="submission" date="2021-05" db="EMBL/GenBank/DDBJ databases">
        <authorList>
            <person name="Pan Q."/>
            <person name="Jouanno E."/>
            <person name="Zahm M."/>
            <person name="Klopp C."/>
            <person name="Cabau C."/>
            <person name="Louis A."/>
            <person name="Berthelot C."/>
            <person name="Parey E."/>
            <person name="Roest Crollius H."/>
            <person name="Montfort J."/>
            <person name="Robinson-Rechavi M."/>
            <person name="Bouchez O."/>
            <person name="Lampietro C."/>
            <person name="Lopez Roques C."/>
            <person name="Donnadieu C."/>
            <person name="Postlethwait J."/>
            <person name="Bobe J."/>
            <person name="Dillon D."/>
            <person name="Chandos A."/>
            <person name="von Hippel F."/>
            <person name="Guiguen Y."/>
        </authorList>
    </citation>
    <scope>NUCLEOTIDE SEQUENCE</scope>
    <source>
        <strain evidence="1">YG-Jan2019</strain>
    </source>
</reference>
<accession>A0ACC2FMX4</accession>
<dbReference type="Proteomes" id="UP001157502">
    <property type="component" value="Chromosome 25"/>
</dbReference>
<protein>
    <submittedName>
        <fullName evidence="1">Uncharacterized protein</fullName>
    </submittedName>
</protein>
<evidence type="ECO:0000313" key="1">
    <source>
        <dbReference type="EMBL" id="KAJ7992699.1"/>
    </source>
</evidence>
<dbReference type="EMBL" id="CM055752">
    <property type="protein sequence ID" value="KAJ7992699.1"/>
    <property type="molecule type" value="Genomic_DNA"/>
</dbReference>
<gene>
    <name evidence="1" type="ORF">DPEC_G00281390</name>
</gene>
<sequence>MNALNFSGYDFSDEAHVSRLVSKFDVVNVTEDPMYREYKPAVRDLIPVPKAVLYLLMAALVLVGVAYAIVGHLIKDLAIDITECLLGPTDEDLAKNNNPVCFSPRHPPIVLTHNAFHVWDTDDVGFTIPLDESPPGSPLLFSTIPYIPFFPIHPLGNSNTSPTALAMDNLPAHGNAISLPRDI</sequence>
<evidence type="ECO:0000313" key="2">
    <source>
        <dbReference type="Proteomes" id="UP001157502"/>
    </source>
</evidence>
<keyword evidence="2" id="KW-1185">Reference proteome</keyword>
<comment type="caution">
    <text evidence="1">The sequence shown here is derived from an EMBL/GenBank/DDBJ whole genome shotgun (WGS) entry which is preliminary data.</text>
</comment>
<organism evidence="1 2">
    <name type="scientific">Dallia pectoralis</name>
    <name type="common">Alaska blackfish</name>
    <dbReference type="NCBI Taxonomy" id="75939"/>
    <lineage>
        <taxon>Eukaryota</taxon>
        <taxon>Metazoa</taxon>
        <taxon>Chordata</taxon>
        <taxon>Craniata</taxon>
        <taxon>Vertebrata</taxon>
        <taxon>Euteleostomi</taxon>
        <taxon>Actinopterygii</taxon>
        <taxon>Neopterygii</taxon>
        <taxon>Teleostei</taxon>
        <taxon>Protacanthopterygii</taxon>
        <taxon>Esociformes</taxon>
        <taxon>Umbridae</taxon>
        <taxon>Dallia</taxon>
    </lineage>
</organism>
<proteinExistence type="predicted"/>
<name>A0ACC2FMX4_DALPE</name>